<proteinExistence type="predicted"/>
<name>A0A139WCL7_TRICA</name>
<accession>A0A139WCL7</accession>
<gene>
    <name evidence="2" type="primary">AUGUSTUS-3.0.2_34851</name>
    <name evidence="2" type="ORF">TcasGA2_TC034851</name>
</gene>
<dbReference type="InParanoid" id="A0A139WCL7"/>
<keyword evidence="1" id="KW-0472">Membrane</keyword>
<keyword evidence="3" id="KW-1185">Reference proteome</keyword>
<reference evidence="2 3" key="2">
    <citation type="journal article" date="2010" name="Nucleic Acids Res.">
        <title>BeetleBase in 2010: revisions to provide comprehensive genomic information for Tribolium castaneum.</title>
        <authorList>
            <person name="Kim H.S."/>
            <person name="Murphy T."/>
            <person name="Xia J."/>
            <person name="Caragea D."/>
            <person name="Park Y."/>
            <person name="Beeman R.W."/>
            <person name="Lorenzen M.D."/>
            <person name="Butcher S."/>
            <person name="Manak J.R."/>
            <person name="Brown S.J."/>
        </authorList>
    </citation>
    <scope>GENOME REANNOTATION</scope>
    <source>
        <strain evidence="2 3">Georgia GA2</strain>
    </source>
</reference>
<evidence type="ECO:0000256" key="1">
    <source>
        <dbReference type="SAM" id="Phobius"/>
    </source>
</evidence>
<organism evidence="2 3">
    <name type="scientific">Tribolium castaneum</name>
    <name type="common">Red flour beetle</name>
    <dbReference type="NCBI Taxonomy" id="7070"/>
    <lineage>
        <taxon>Eukaryota</taxon>
        <taxon>Metazoa</taxon>
        <taxon>Ecdysozoa</taxon>
        <taxon>Arthropoda</taxon>
        <taxon>Hexapoda</taxon>
        <taxon>Insecta</taxon>
        <taxon>Pterygota</taxon>
        <taxon>Neoptera</taxon>
        <taxon>Endopterygota</taxon>
        <taxon>Coleoptera</taxon>
        <taxon>Polyphaga</taxon>
        <taxon>Cucujiformia</taxon>
        <taxon>Tenebrionidae</taxon>
        <taxon>Tenebrionidae incertae sedis</taxon>
        <taxon>Tribolium</taxon>
    </lineage>
</organism>
<dbReference type="EMBL" id="KQ971363">
    <property type="protein sequence ID" value="KYB25689.1"/>
    <property type="molecule type" value="Genomic_DNA"/>
</dbReference>
<dbReference type="Proteomes" id="UP000007266">
    <property type="component" value="Linkage group 8"/>
</dbReference>
<evidence type="ECO:0000313" key="2">
    <source>
        <dbReference type="EMBL" id="KYB25689.1"/>
    </source>
</evidence>
<keyword evidence="1" id="KW-0812">Transmembrane</keyword>
<protein>
    <submittedName>
        <fullName evidence="2">Uncharacterized protein</fullName>
    </submittedName>
</protein>
<reference evidence="2 3" key="1">
    <citation type="journal article" date="2008" name="Nature">
        <title>The genome of the model beetle and pest Tribolium castaneum.</title>
        <authorList>
            <consortium name="Tribolium Genome Sequencing Consortium"/>
            <person name="Richards S."/>
            <person name="Gibbs R.A."/>
            <person name="Weinstock G.M."/>
            <person name="Brown S.J."/>
            <person name="Denell R."/>
            <person name="Beeman R.W."/>
            <person name="Gibbs R."/>
            <person name="Beeman R.W."/>
            <person name="Brown S.J."/>
            <person name="Bucher G."/>
            <person name="Friedrich M."/>
            <person name="Grimmelikhuijzen C.J."/>
            <person name="Klingler M."/>
            <person name="Lorenzen M."/>
            <person name="Richards S."/>
            <person name="Roth S."/>
            <person name="Schroder R."/>
            <person name="Tautz D."/>
            <person name="Zdobnov E.M."/>
            <person name="Muzny D."/>
            <person name="Gibbs R.A."/>
            <person name="Weinstock G.M."/>
            <person name="Attaway T."/>
            <person name="Bell S."/>
            <person name="Buhay C.J."/>
            <person name="Chandrabose M.N."/>
            <person name="Chavez D."/>
            <person name="Clerk-Blankenburg K.P."/>
            <person name="Cree A."/>
            <person name="Dao M."/>
            <person name="Davis C."/>
            <person name="Chacko J."/>
            <person name="Dinh H."/>
            <person name="Dugan-Rocha S."/>
            <person name="Fowler G."/>
            <person name="Garner T.T."/>
            <person name="Garnes J."/>
            <person name="Gnirke A."/>
            <person name="Hawes A."/>
            <person name="Hernandez J."/>
            <person name="Hines S."/>
            <person name="Holder M."/>
            <person name="Hume J."/>
            <person name="Jhangiani S.N."/>
            <person name="Joshi V."/>
            <person name="Khan Z.M."/>
            <person name="Jackson L."/>
            <person name="Kovar C."/>
            <person name="Kowis A."/>
            <person name="Lee S."/>
            <person name="Lewis L.R."/>
            <person name="Margolis J."/>
            <person name="Morgan M."/>
            <person name="Nazareth L.V."/>
            <person name="Nguyen N."/>
            <person name="Okwuonu G."/>
            <person name="Parker D."/>
            <person name="Richards S."/>
            <person name="Ruiz S.J."/>
            <person name="Santibanez J."/>
            <person name="Savard J."/>
            <person name="Scherer S.E."/>
            <person name="Schneider B."/>
            <person name="Sodergren E."/>
            <person name="Tautz D."/>
            <person name="Vattahil S."/>
            <person name="Villasana D."/>
            <person name="White C.S."/>
            <person name="Wright R."/>
            <person name="Park Y."/>
            <person name="Beeman R.W."/>
            <person name="Lord J."/>
            <person name="Oppert B."/>
            <person name="Lorenzen M."/>
            <person name="Brown S."/>
            <person name="Wang L."/>
            <person name="Savard J."/>
            <person name="Tautz D."/>
            <person name="Richards S."/>
            <person name="Weinstock G."/>
            <person name="Gibbs R.A."/>
            <person name="Liu Y."/>
            <person name="Worley K."/>
            <person name="Weinstock G."/>
            <person name="Elsik C.G."/>
            <person name="Reese J.T."/>
            <person name="Elhaik E."/>
            <person name="Landan G."/>
            <person name="Graur D."/>
            <person name="Arensburger P."/>
            <person name="Atkinson P."/>
            <person name="Beeman R.W."/>
            <person name="Beidler J."/>
            <person name="Brown S.J."/>
            <person name="Demuth J.P."/>
            <person name="Drury D.W."/>
            <person name="Du Y.Z."/>
            <person name="Fujiwara H."/>
            <person name="Lorenzen M."/>
            <person name="Maselli V."/>
            <person name="Osanai M."/>
            <person name="Park Y."/>
            <person name="Robertson H.M."/>
            <person name="Tu Z."/>
            <person name="Wang J.J."/>
            <person name="Wang S."/>
            <person name="Richards S."/>
            <person name="Song H."/>
            <person name="Zhang L."/>
            <person name="Sodergren E."/>
            <person name="Werner D."/>
            <person name="Stanke M."/>
            <person name="Morgenstern B."/>
            <person name="Solovyev V."/>
            <person name="Kosarev P."/>
            <person name="Brown G."/>
            <person name="Chen H.C."/>
            <person name="Ermolaeva O."/>
            <person name="Hlavina W."/>
            <person name="Kapustin Y."/>
            <person name="Kiryutin B."/>
            <person name="Kitts P."/>
            <person name="Maglott D."/>
            <person name="Pruitt K."/>
            <person name="Sapojnikov V."/>
            <person name="Souvorov A."/>
            <person name="Mackey A.J."/>
            <person name="Waterhouse R.M."/>
            <person name="Wyder S."/>
            <person name="Zdobnov E.M."/>
            <person name="Zdobnov E.M."/>
            <person name="Wyder S."/>
            <person name="Kriventseva E.V."/>
            <person name="Kadowaki T."/>
            <person name="Bork P."/>
            <person name="Aranda M."/>
            <person name="Bao R."/>
            <person name="Beermann A."/>
            <person name="Berns N."/>
            <person name="Bolognesi R."/>
            <person name="Bonneton F."/>
            <person name="Bopp D."/>
            <person name="Brown S.J."/>
            <person name="Bucher G."/>
            <person name="Butts T."/>
            <person name="Chaumot A."/>
            <person name="Denell R.E."/>
            <person name="Ferrier D.E."/>
            <person name="Friedrich M."/>
            <person name="Gordon C.M."/>
            <person name="Jindra M."/>
            <person name="Klingler M."/>
            <person name="Lan Q."/>
            <person name="Lattorff H.M."/>
            <person name="Laudet V."/>
            <person name="von Levetsow C."/>
            <person name="Liu Z."/>
            <person name="Lutz R."/>
            <person name="Lynch J.A."/>
            <person name="da Fonseca R.N."/>
            <person name="Posnien N."/>
            <person name="Reuter R."/>
            <person name="Roth S."/>
            <person name="Savard J."/>
            <person name="Schinko J.B."/>
            <person name="Schmitt C."/>
            <person name="Schoppmeier M."/>
            <person name="Schroder R."/>
            <person name="Shippy T.D."/>
            <person name="Simonnet F."/>
            <person name="Marques-Souza H."/>
            <person name="Tautz D."/>
            <person name="Tomoyasu Y."/>
            <person name="Trauner J."/>
            <person name="Van der Zee M."/>
            <person name="Vervoort M."/>
            <person name="Wittkopp N."/>
            <person name="Wimmer E.A."/>
            <person name="Yang X."/>
            <person name="Jones A.K."/>
            <person name="Sattelle D.B."/>
            <person name="Ebert P.R."/>
            <person name="Nelson D."/>
            <person name="Scott J.G."/>
            <person name="Beeman R.W."/>
            <person name="Muthukrishnan S."/>
            <person name="Kramer K.J."/>
            <person name="Arakane Y."/>
            <person name="Beeman R.W."/>
            <person name="Zhu Q."/>
            <person name="Hogenkamp D."/>
            <person name="Dixit R."/>
            <person name="Oppert B."/>
            <person name="Jiang H."/>
            <person name="Zou Z."/>
            <person name="Marshall J."/>
            <person name="Elpidina E."/>
            <person name="Vinokurov K."/>
            <person name="Oppert C."/>
            <person name="Zou Z."/>
            <person name="Evans J."/>
            <person name="Lu Z."/>
            <person name="Zhao P."/>
            <person name="Sumathipala N."/>
            <person name="Altincicek B."/>
            <person name="Vilcinskas A."/>
            <person name="Williams M."/>
            <person name="Hultmark D."/>
            <person name="Hetru C."/>
            <person name="Jiang H."/>
            <person name="Grimmelikhuijzen C.J."/>
            <person name="Hauser F."/>
            <person name="Cazzamali G."/>
            <person name="Williamson M."/>
            <person name="Park Y."/>
            <person name="Li B."/>
            <person name="Tanaka Y."/>
            <person name="Predel R."/>
            <person name="Neupert S."/>
            <person name="Schachtner J."/>
            <person name="Verleyen P."/>
            <person name="Raible F."/>
            <person name="Bork P."/>
            <person name="Friedrich M."/>
            <person name="Walden K.K."/>
            <person name="Robertson H.M."/>
            <person name="Angeli S."/>
            <person name="Foret S."/>
            <person name="Bucher G."/>
            <person name="Schuetz S."/>
            <person name="Maleszka R."/>
            <person name="Wimmer E.A."/>
            <person name="Beeman R.W."/>
            <person name="Lorenzen M."/>
            <person name="Tomoyasu Y."/>
            <person name="Miller S.C."/>
            <person name="Grossmann D."/>
            <person name="Bucher G."/>
        </authorList>
    </citation>
    <scope>NUCLEOTIDE SEQUENCE [LARGE SCALE GENOMIC DNA]</scope>
    <source>
        <strain evidence="2 3">Georgia GA2</strain>
    </source>
</reference>
<feature type="transmembrane region" description="Helical" evidence="1">
    <location>
        <begin position="6"/>
        <end position="25"/>
    </location>
</feature>
<evidence type="ECO:0000313" key="3">
    <source>
        <dbReference type="Proteomes" id="UP000007266"/>
    </source>
</evidence>
<keyword evidence="1" id="KW-1133">Transmembrane helix</keyword>
<dbReference type="AlphaFoldDB" id="A0A139WCL7"/>
<sequence>MHSKKTTLLNFVLAVVIWASVFYVASARASKRSSVD</sequence>